<sequence length="90" mass="10283">MPSEGIVQIYNPVTNTFWDITQTGIYTGVDGCIRDWFLYSAMIYFTLQHLNNNGSQVVITTRIETVASLADADHEILWFYRSRKAGLFSV</sequence>
<evidence type="ECO:0000313" key="2">
    <source>
        <dbReference type="Proteomes" id="UP000008021"/>
    </source>
</evidence>
<organism evidence="1">
    <name type="scientific">Oryza meridionalis</name>
    <dbReference type="NCBI Taxonomy" id="40149"/>
    <lineage>
        <taxon>Eukaryota</taxon>
        <taxon>Viridiplantae</taxon>
        <taxon>Streptophyta</taxon>
        <taxon>Embryophyta</taxon>
        <taxon>Tracheophyta</taxon>
        <taxon>Spermatophyta</taxon>
        <taxon>Magnoliopsida</taxon>
        <taxon>Liliopsida</taxon>
        <taxon>Poales</taxon>
        <taxon>Poaceae</taxon>
        <taxon>BOP clade</taxon>
        <taxon>Oryzoideae</taxon>
        <taxon>Oryzeae</taxon>
        <taxon>Oryzinae</taxon>
        <taxon>Oryza</taxon>
    </lineage>
</organism>
<dbReference type="AlphaFoldDB" id="A0A0E0DSY3"/>
<reference evidence="1" key="1">
    <citation type="submission" date="2015-04" db="UniProtKB">
        <authorList>
            <consortium name="EnsemblPlants"/>
        </authorList>
    </citation>
    <scope>IDENTIFICATION</scope>
</reference>
<name>A0A0E0DSY3_9ORYZ</name>
<evidence type="ECO:0000313" key="1">
    <source>
        <dbReference type="EnsemblPlants" id="OMERI05G17850.1"/>
    </source>
</evidence>
<reference evidence="1" key="2">
    <citation type="submission" date="2018-05" db="EMBL/GenBank/DDBJ databases">
        <title>OmerRS3 (Oryza meridionalis Reference Sequence Version 3).</title>
        <authorList>
            <person name="Zhang J."/>
            <person name="Kudrna D."/>
            <person name="Lee S."/>
            <person name="Talag J."/>
            <person name="Welchert J."/>
            <person name="Wing R.A."/>
        </authorList>
    </citation>
    <scope>NUCLEOTIDE SEQUENCE [LARGE SCALE GENOMIC DNA]</scope>
    <source>
        <strain evidence="1">cv. OR44</strain>
    </source>
</reference>
<accession>A0A0E0DSY3</accession>
<dbReference type="EnsemblPlants" id="OMERI05G17850.1">
    <property type="protein sequence ID" value="OMERI05G17850.1"/>
    <property type="gene ID" value="OMERI05G17850"/>
</dbReference>
<dbReference type="Gramene" id="OMERI05G17850.1">
    <property type="protein sequence ID" value="OMERI05G17850.1"/>
    <property type="gene ID" value="OMERI05G17850"/>
</dbReference>
<dbReference type="Proteomes" id="UP000008021">
    <property type="component" value="Chromosome 5"/>
</dbReference>
<protein>
    <submittedName>
        <fullName evidence="1">Uncharacterized protein</fullName>
    </submittedName>
</protein>
<dbReference type="HOGENOM" id="CLU_2444573_0_0_1"/>
<keyword evidence="2" id="KW-1185">Reference proteome</keyword>
<proteinExistence type="predicted"/>